<evidence type="ECO:0000256" key="3">
    <source>
        <dbReference type="ARBA" id="ARBA00022478"/>
    </source>
</evidence>
<dbReference type="GO" id="GO:0005666">
    <property type="term" value="C:RNA polymerase III complex"/>
    <property type="evidence" value="ECO:0007669"/>
    <property type="project" value="TreeGrafter"/>
</dbReference>
<dbReference type="PANTHER" id="PTHR10535">
    <property type="entry name" value="DNA-DIRECTED RNA POLYMERASES I, II, AND III SUBUNIT RPABC1"/>
    <property type="match status" value="1"/>
</dbReference>
<comment type="similarity">
    <text evidence="6">Belongs to the archaeal Rpo5/eukaryotic RPB5 RNA polymerase subunit family.</text>
</comment>
<gene>
    <name evidence="10" type="ORF">HCN44_008279</name>
</gene>
<dbReference type="OrthoDB" id="248779at2759"/>
<keyword evidence="5" id="KW-0539">Nucleus</keyword>
<feature type="domain" description="RNA polymerase Rpb5 N-terminal" evidence="9">
    <location>
        <begin position="4"/>
        <end position="94"/>
    </location>
</feature>
<dbReference type="InterPro" id="IPR035913">
    <property type="entry name" value="RPB5-like_sf"/>
</dbReference>
<reference evidence="10 11" key="1">
    <citation type="submission" date="2020-08" db="EMBL/GenBank/DDBJ databases">
        <title>Aphidius gifuensis genome sequencing and assembly.</title>
        <authorList>
            <person name="Du Z."/>
        </authorList>
    </citation>
    <scope>NUCLEOTIDE SEQUENCE [LARGE SCALE GENOMIC DNA]</scope>
    <source>
        <strain evidence="10">YNYX2018</strain>
        <tissue evidence="10">Adults</tissue>
    </source>
</reference>
<sequence>MSDENETNKLWKIRVTLMEMCRARGYVVDDDEINLSLQGFKDKFGDRPGSGRPSRTDLNIQVFHSTDVNDQMFIFFPEDAKIGVKIIKEYCQRMKCENVKRAILVLQGGLTPSAKQAILTMAPAYVIEYFLENELVINVTKHCLVPEHIVLTPDEKMAVLKKYKLQEHQLNRIVMNDPVCRFFGCKKGQVIQINRPCEDDDSEDENAEKGPTTVAYRLVV</sequence>
<dbReference type="GO" id="GO:0005736">
    <property type="term" value="C:RNA polymerase I complex"/>
    <property type="evidence" value="ECO:0007669"/>
    <property type="project" value="TreeGrafter"/>
</dbReference>
<evidence type="ECO:0000313" key="11">
    <source>
        <dbReference type="Proteomes" id="UP000639338"/>
    </source>
</evidence>
<accession>A0A834XQD5</accession>
<evidence type="ECO:0000256" key="2">
    <source>
        <dbReference type="ARBA" id="ARBA00020809"/>
    </source>
</evidence>
<feature type="domain" description="RNA polymerase subunit H/Rpb5 C-terminal" evidence="8">
    <location>
        <begin position="137"/>
        <end position="198"/>
    </location>
</feature>
<dbReference type="Proteomes" id="UP000639338">
    <property type="component" value="Unassembled WGS sequence"/>
</dbReference>
<dbReference type="GO" id="GO:0003899">
    <property type="term" value="F:DNA-directed RNA polymerase activity"/>
    <property type="evidence" value="ECO:0007669"/>
    <property type="project" value="InterPro"/>
</dbReference>
<keyword evidence="3" id="KW-0240">DNA-directed RNA polymerase</keyword>
<dbReference type="EMBL" id="JACMRX010000005">
    <property type="protein sequence ID" value="KAF7989605.1"/>
    <property type="molecule type" value="Genomic_DNA"/>
</dbReference>
<dbReference type="SUPFAM" id="SSF55287">
    <property type="entry name" value="RPB5-like RNA polymerase subunit"/>
    <property type="match status" value="1"/>
</dbReference>
<dbReference type="InterPro" id="IPR014381">
    <property type="entry name" value="Arch_Rpo5/euc_Rpb5"/>
</dbReference>
<dbReference type="PANTHER" id="PTHR10535:SF0">
    <property type="entry name" value="DNA-DIRECTED RNA POLYMERASES I, II, AND III SUBUNIT RPABC1"/>
    <property type="match status" value="1"/>
</dbReference>
<proteinExistence type="inferred from homology"/>
<dbReference type="GO" id="GO:0042797">
    <property type="term" value="P:tRNA transcription by RNA polymerase III"/>
    <property type="evidence" value="ECO:0007669"/>
    <property type="project" value="TreeGrafter"/>
</dbReference>
<evidence type="ECO:0000256" key="6">
    <source>
        <dbReference type="ARBA" id="ARBA00025765"/>
    </source>
</evidence>
<keyword evidence="4" id="KW-0804">Transcription</keyword>
<evidence type="ECO:0000313" key="10">
    <source>
        <dbReference type="EMBL" id="KAF7989605.1"/>
    </source>
</evidence>
<dbReference type="Pfam" id="PF03871">
    <property type="entry name" value="RNA_pol_Rpb5_N"/>
    <property type="match status" value="1"/>
</dbReference>
<dbReference type="AlphaFoldDB" id="A0A834XQD5"/>
<comment type="subcellular location">
    <subcellularLocation>
        <location evidence="1">Nucleus</location>
    </subcellularLocation>
</comment>
<dbReference type="InterPro" id="IPR005571">
    <property type="entry name" value="RNA_pol_Rpb5_N"/>
</dbReference>
<evidence type="ECO:0000256" key="4">
    <source>
        <dbReference type="ARBA" id="ARBA00023163"/>
    </source>
</evidence>
<evidence type="ECO:0000259" key="9">
    <source>
        <dbReference type="Pfam" id="PF03871"/>
    </source>
</evidence>
<evidence type="ECO:0000256" key="7">
    <source>
        <dbReference type="ARBA" id="ARBA00032836"/>
    </source>
</evidence>
<organism evidence="10 11">
    <name type="scientific">Aphidius gifuensis</name>
    <name type="common">Parasitoid wasp</name>
    <dbReference type="NCBI Taxonomy" id="684658"/>
    <lineage>
        <taxon>Eukaryota</taxon>
        <taxon>Metazoa</taxon>
        <taxon>Ecdysozoa</taxon>
        <taxon>Arthropoda</taxon>
        <taxon>Hexapoda</taxon>
        <taxon>Insecta</taxon>
        <taxon>Pterygota</taxon>
        <taxon>Neoptera</taxon>
        <taxon>Endopterygota</taxon>
        <taxon>Hymenoptera</taxon>
        <taxon>Apocrita</taxon>
        <taxon>Ichneumonoidea</taxon>
        <taxon>Braconidae</taxon>
        <taxon>Aphidiinae</taxon>
        <taxon>Aphidius</taxon>
    </lineage>
</organism>
<evidence type="ECO:0000256" key="5">
    <source>
        <dbReference type="ARBA" id="ARBA00023242"/>
    </source>
</evidence>
<dbReference type="SUPFAM" id="SSF53036">
    <property type="entry name" value="Eukaryotic RPB5 N-terminal domain"/>
    <property type="match status" value="1"/>
</dbReference>
<name>A0A834XQD5_APHGI</name>
<evidence type="ECO:0000259" key="8">
    <source>
        <dbReference type="Pfam" id="PF01191"/>
    </source>
</evidence>
<dbReference type="Gene3D" id="3.40.1340.10">
    <property type="entry name" value="RNA polymerase, Rpb5, N-terminal domain"/>
    <property type="match status" value="1"/>
</dbReference>
<dbReference type="PIRSF" id="PIRSF000747">
    <property type="entry name" value="RPB5"/>
    <property type="match status" value="1"/>
</dbReference>
<protein>
    <recommendedName>
        <fullName evidence="2">DNA-directed RNA polymerases I, II, and III subunit RPABC1</fullName>
    </recommendedName>
    <alternativeName>
        <fullName evidence="7">RPB5 homolog</fullName>
    </alternativeName>
</protein>
<keyword evidence="11" id="KW-1185">Reference proteome</keyword>
<dbReference type="Gene3D" id="3.90.940.20">
    <property type="entry name" value="RPB5-like RNA polymerase subunit"/>
    <property type="match status" value="1"/>
</dbReference>
<dbReference type="Pfam" id="PF01191">
    <property type="entry name" value="RNA_pol_Rpb5_C"/>
    <property type="match status" value="1"/>
</dbReference>
<dbReference type="GO" id="GO:0003677">
    <property type="term" value="F:DNA binding"/>
    <property type="evidence" value="ECO:0007669"/>
    <property type="project" value="InterPro"/>
</dbReference>
<dbReference type="FunFam" id="3.40.1340.10:FF:000001">
    <property type="entry name" value="DNA-directed RNA polymerases I, II, and III subunit RPABC1"/>
    <property type="match status" value="1"/>
</dbReference>
<dbReference type="GO" id="GO:0006362">
    <property type="term" value="P:transcription elongation by RNA polymerase I"/>
    <property type="evidence" value="ECO:0007669"/>
    <property type="project" value="TreeGrafter"/>
</dbReference>
<dbReference type="InterPro" id="IPR000783">
    <property type="entry name" value="RNA_pol_subH/Rpb5_C"/>
</dbReference>
<evidence type="ECO:0000256" key="1">
    <source>
        <dbReference type="ARBA" id="ARBA00004123"/>
    </source>
</evidence>
<dbReference type="InterPro" id="IPR036710">
    <property type="entry name" value="RNA_pol_Rpb5_N_sf"/>
</dbReference>
<dbReference type="GO" id="GO:0006366">
    <property type="term" value="P:transcription by RNA polymerase II"/>
    <property type="evidence" value="ECO:0007669"/>
    <property type="project" value="TreeGrafter"/>
</dbReference>
<comment type="caution">
    <text evidence="10">The sequence shown here is derived from an EMBL/GenBank/DDBJ whole genome shotgun (WGS) entry which is preliminary data.</text>
</comment>
<dbReference type="GO" id="GO:0005665">
    <property type="term" value="C:RNA polymerase II, core complex"/>
    <property type="evidence" value="ECO:0007669"/>
    <property type="project" value="TreeGrafter"/>
</dbReference>